<dbReference type="OMA" id="AKFYQLY"/>
<accession>A0A165GDR1</accession>
<evidence type="ECO:0000313" key="5">
    <source>
        <dbReference type="Proteomes" id="UP000076632"/>
    </source>
</evidence>
<evidence type="ECO:0000259" key="3">
    <source>
        <dbReference type="Pfam" id="PF25995"/>
    </source>
</evidence>
<dbReference type="OrthoDB" id="19806at2759"/>
<keyword evidence="5" id="KW-1185">Reference proteome</keyword>
<dbReference type="PANTHER" id="PTHR31011">
    <property type="entry name" value="PROTEIN STB2-RELATED"/>
    <property type="match status" value="1"/>
</dbReference>
<dbReference type="AlphaFoldDB" id="A0A165GDR1"/>
<dbReference type="InterPro" id="IPR038919">
    <property type="entry name" value="STB2/STB2"/>
</dbReference>
<dbReference type="EMBL" id="KV407459">
    <property type="protein sequence ID" value="KZF22069.1"/>
    <property type="molecule type" value="Genomic_DNA"/>
</dbReference>
<protein>
    <recommendedName>
        <fullName evidence="3">STB6-like N-terminal domain-containing protein</fullName>
    </recommendedName>
</protein>
<dbReference type="GO" id="GO:0070822">
    <property type="term" value="C:Sin3-type complex"/>
    <property type="evidence" value="ECO:0007669"/>
    <property type="project" value="TreeGrafter"/>
</dbReference>
<feature type="region of interest" description="Disordered" evidence="2">
    <location>
        <begin position="528"/>
        <end position="584"/>
    </location>
</feature>
<feature type="compositionally biased region" description="Basic and acidic residues" evidence="2">
    <location>
        <begin position="471"/>
        <end position="481"/>
    </location>
</feature>
<keyword evidence="1" id="KW-0175">Coiled coil</keyword>
<dbReference type="STRING" id="1328760.A0A165GDR1"/>
<gene>
    <name evidence="4" type="ORF">L228DRAFT_283257</name>
</gene>
<evidence type="ECO:0000256" key="1">
    <source>
        <dbReference type="SAM" id="Coils"/>
    </source>
</evidence>
<feature type="compositionally biased region" description="Polar residues" evidence="2">
    <location>
        <begin position="35"/>
        <end position="47"/>
    </location>
</feature>
<dbReference type="PANTHER" id="PTHR31011:SF2">
    <property type="entry name" value="PROTEIN STB2-RELATED"/>
    <property type="match status" value="1"/>
</dbReference>
<dbReference type="GeneID" id="28901236"/>
<feature type="domain" description="STB6-like N-terminal" evidence="3">
    <location>
        <begin position="62"/>
        <end position="201"/>
    </location>
</feature>
<feature type="region of interest" description="Disordered" evidence="2">
    <location>
        <begin position="461"/>
        <end position="497"/>
    </location>
</feature>
<feature type="region of interest" description="Disordered" evidence="2">
    <location>
        <begin position="35"/>
        <end position="54"/>
    </location>
</feature>
<evidence type="ECO:0000313" key="4">
    <source>
        <dbReference type="EMBL" id="KZF22069.1"/>
    </source>
</evidence>
<name>A0A165GDR1_XYLHT</name>
<reference evidence="4 5" key="1">
    <citation type="journal article" date="2016" name="Fungal Biol.">
        <title>The genome of Xylona heveae provides a window into fungal endophytism.</title>
        <authorList>
            <person name="Gazis R."/>
            <person name="Kuo A."/>
            <person name="Riley R."/>
            <person name="LaButti K."/>
            <person name="Lipzen A."/>
            <person name="Lin J."/>
            <person name="Amirebrahimi M."/>
            <person name="Hesse C.N."/>
            <person name="Spatafora J.W."/>
            <person name="Henrissat B."/>
            <person name="Hainaut M."/>
            <person name="Grigoriev I.V."/>
            <person name="Hibbett D.S."/>
        </authorList>
    </citation>
    <scope>NUCLEOTIDE SEQUENCE [LARGE SCALE GENOMIC DNA]</scope>
    <source>
        <strain evidence="4 5">TC161</strain>
    </source>
</reference>
<organism evidence="4 5">
    <name type="scientific">Xylona heveae (strain CBS 132557 / TC161)</name>
    <dbReference type="NCBI Taxonomy" id="1328760"/>
    <lineage>
        <taxon>Eukaryota</taxon>
        <taxon>Fungi</taxon>
        <taxon>Dikarya</taxon>
        <taxon>Ascomycota</taxon>
        <taxon>Pezizomycotina</taxon>
        <taxon>Xylonomycetes</taxon>
        <taxon>Xylonales</taxon>
        <taxon>Xylonaceae</taxon>
        <taxon>Xylona</taxon>
    </lineage>
</organism>
<dbReference type="Proteomes" id="UP000076632">
    <property type="component" value="Unassembled WGS sequence"/>
</dbReference>
<dbReference type="InParanoid" id="A0A165GDR1"/>
<proteinExistence type="predicted"/>
<evidence type="ECO:0000256" key="2">
    <source>
        <dbReference type="SAM" id="MobiDB-lite"/>
    </source>
</evidence>
<sequence length="904" mass="100669">MAEMLSPQASVTAQQSQLSGPSILTVNGSRDVISHTQSLKGSRQLSGNRPEDGAPFIKPTHQRFVFTDPVAFRYLEEDPSTTVLQRRQRLEGYELYLVEQWACSRAHPTFVITTYTGDPSHSVVVSVLSVPTNEEAWSQRLRVYFKAVSQFHARRKETPLGVLMVTNLSGFPSALTVIPVPEGDTRKYRDDFIVNVDLKRLGCSGRVGLSLTTPSGATQAKFHQLYKTSERIPIYSAVIEMVKFCQFALVMFGKLGPEYADGLLCDVTERAVNDWWVEMGSEFYNVEPSDGILGPTTVSGLVGMLMGARNRLNAYGAPVAKDCFDVQSLKRGIYYFQKSQKLPKTSRLDRQTLDRLHRVTAKAASGEGWLVPKAVKSTVAELSGKGGEMMMEMVGAREKAGIAEVETLDIDTFLQVIHGERAKWLWYGKPMKSMSSDLAGRTSDQEGMVFLKDEGGGYRWSNKGGDSFDMDSGRRKRDDGLPTRMPSNSQNTLDWGDRDQQLRKNMFKSMTGRMNDARSGLGRIKDAVGRSGLRGHHKHSKEDGRPSEWSDRNHLGDDAEPMGSFYGLRSAPPLSPSEAGDDPFERSFKGAGMVEDSKEPSAETLEVFTPGLPYQVSAGLDLSSQDGIDRVASEGARKDSTASGYLQTREERLMPLSREQSTTGSAYGELGREDPIAQTGLINGGIGVFLRRTQSMTRFQDYRSGSRIDARWPRHLSFSVAEDAILCWKEITFSADGPVTTPDVSQLVSGQSAFTEEAKRMRQVLMELDSQVGAWVEEKLAATESLDVQATGEQENLNSILYQRAEELQSLRNGANDLLSDEKLHLSEKIREVETLSQKLEYELGILHSKVEDVEDGVTDFERAVKELEARAQEFMFEERRKEGWLHWVVRMLFGIGRDPLLAL</sequence>
<feature type="coiled-coil region" evidence="1">
    <location>
        <begin position="851"/>
        <end position="878"/>
    </location>
</feature>
<dbReference type="RefSeq" id="XP_018187624.1">
    <property type="nucleotide sequence ID" value="XM_018336099.1"/>
</dbReference>
<dbReference type="Pfam" id="PF25995">
    <property type="entry name" value="STB6_N"/>
    <property type="match status" value="1"/>
</dbReference>
<feature type="compositionally biased region" description="Basic and acidic residues" evidence="2">
    <location>
        <begin position="540"/>
        <end position="557"/>
    </location>
</feature>
<dbReference type="InterPro" id="IPR059025">
    <property type="entry name" value="STB6_N"/>
</dbReference>